<gene>
    <name evidence="8" type="ORF">CVLEPA_LOCUS25704</name>
</gene>
<keyword evidence="6" id="KW-0687">Ribonucleoprotein</keyword>
<evidence type="ECO:0000256" key="6">
    <source>
        <dbReference type="ARBA" id="ARBA00023274"/>
    </source>
</evidence>
<evidence type="ECO:0000313" key="8">
    <source>
        <dbReference type="EMBL" id="CAK8692438.1"/>
    </source>
</evidence>
<protein>
    <recommendedName>
        <fullName evidence="7">Small ribosomal subunit protein mS29</fullName>
    </recommendedName>
</protein>
<proteinExistence type="inferred from homology"/>
<evidence type="ECO:0000256" key="1">
    <source>
        <dbReference type="ARBA" id="ARBA00004173"/>
    </source>
</evidence>
<dbReference type="PANTHER" id="PTHR12810">
    <property type="entry name" value="MITOCHONDRIAL 28S RIBOSOMAL PROTEIN S29"/>
    <property type="match status" value="1"/>
</dbReference>
<dbReference type="PANTHER" id="PTHR12810:SF0">
    <property type="entry name" value="SMALL RIBOSOMAL SUBUNIT PROTEIN MS29"/>
    <property type="match status" value="1"/>
</dbReference>
<name>A0ABP0GL04_CLALP</name>
<reference evidence="8 9" key="1">
    <citation type="submission" date="2024-02" db="EMBL/GenBank/DDBJ databases">
        <authorList>
            <person name="Daric V."/>
            <person name="Darras S."/>
        </authorList>
    </citation>
    <scope>NUCLEOTIDE SEQUENCE [LARGE SCALE GENOMIC DNA]</scope>
</reference>
<keyword evidence="3" id="KW-0809">Transit peptide</keyword>
<evidence type="ECO:0000313" key="9">
    <source>
        <dbReference type="Proteomes" id="UP001642483"/>
    </source>
</evidence>
<comment type="similarity">
    <text evidence="2">Belongs to the mitochondrion-specific ribosomal protein mS29 family.</text>
</comment>
<dbReference type="PRINTS" id="PR01716">
    <property type="entry name" value="DEATHASSOCP3"/>
</dbReference>
<evidence type="ECO:0000256" key="3">
    <source>
        <dbReference type="ARBA" id="ARBA00022946"/>
    </source>
</evidence>
<keyword evidence="9" id="KW-1185">Reference proteome</keyword>
<dbReference type="EMBL" id="CAWYQH010000130">
    <property type="protein sequence ID" value="CAK8692438.1"/>
    <property type="molecule type" value="Genomic_DNA"/>
</dbReference>
<keyword evidence="4" id="KW-0689">Ribosomal protein</keyword>
<dbReference type="InterPro" id="IPR019368">
    <property type="entry name" value="Ribosomal_mS29"/>
</dbReference>
<dbReference type="InterPro" id="IPR008092">
    <property type="entry name" value="Ribosomal_mS29_met"/>
</dbReference>
<organism evidence="8 9">
    <name type="scientific">Clavelina lepadiformis</name>
    <name type="common">Light-bulb sea squirt</name>
    <name type="synonym">Ascidia lepadiformis</name>
    <dbReference type="NCBI Taxonomy" id="159417"/>
    <lineage>
        <taxon>Eukaryota</taxon>
        <taxon>Metazoa</taxon>
        <taxon>Chordata</taxon>
        <taxon>Tunicata</taxon>
        <taxon>Ascidiacea</taxon>
        <taxon>Aplousobranchia</taxon>
        <taxon>Clavelinidae</taxon>
        <taxon>Clavelina</taxon>
    </lineage>
</organism>
<sequence length="395" mass="45243">MRNVRSMSDFTKHRYENVADLGHASYIENIRCDESDPTNHSMDDVSLMYTIPVEHYKRMSPAKWNNKAFSHRFQRMCSAFGESCLMIRKPGLELVNYLKHTNPEKAVNRYIIHGKTGCGKSMTLQYALHYCMSNNWLILPAYHFWDNVKFNYHTKLKRKGELTVSQFNKDRLDQPVYSLKWLETFGWLNQKLLGEIKTTTKYIWSKHESSEEGTSLSALVDLGKARPRHSTDVIGCIMKEIRLQDHTTMPSVLVAVDCINAAFGKTLMKYDGKPVTTDQLSFMCNFKKILSNDWKNGAVVGALDTLGLRQSETTDLVEGEHPYDLLGREGFDLLDPHILIHVQPYTDQEVLAQLAYYKDCKWLIDRSLTAAGEAEIIQLCGNNPADITNYCAGLY</sequence>
<evidence type="ECO:0000256" key="7">
    <source>
        <dbReference type="ARBA" id="ARBA00035140"/>
    </source>
</evidence>
<evidence type="ECO:0000256" key="4">
    <source>
        <dbReference type="ARBA" id="ARBA00022980"/>
    </source>
</evidence>
<evidence type="ECO:0000256" key="5">
    <source>
        <dbReference type="ARBA" id="ARBA00023128"/>
    </source>
</evidence>
<accession>A0ABP0GL04</accession>
<dbReference type="Proteomes" id="UP001642483">
    <property type="component" value="Unassembled WGS sequence"/>
</dbReference>
<dbReference type="Pfam" id="PF10236">
    <property type="entry name" value="DAP3"/>
    <property type="match status" value="1"/>
</dbReference>
<comment type="subcellular location">
    <subcellularLocation>
        <location evidence="1">Mitochondrion</location>
    </subcellularLocation>
</comment>
<comment type="caution">
    <text evidence="8">The sequence shown here is derived from an EMBL/GenBank/DDBJ whole genome shotgun (WGS) entry which is preliminary data.</text>
</comment>
<evidence type="ECO:0000256" key="2">
    <source>
        <dbReference type="ARBA" id="ARBA00009863"/>
    </source>
</evidence>
<keyword evidence="5" id="KW-0496">Mitochondrion</keyword>